<comment type="caution">
    <text evidence="2">The sequence shown here is derived from an EMBL/GenBank/DDBJ whole genome shotgun (WGS) entry which is preliminary data.</text>
</comment>
<evidence type="ECO:0000313" key="3">
    <source>
        <dbReference type="Proteomes" id="UP000478052"/>
    </source>
</evidence>
<protein>
    <submittedName>
        <fullName evidence="2">Uncharacterized protein</fullName>
    </submittedName>
</protein>
<evidence type="ECO:0000256" key="1">
    <source>
        <dbReference type="SAM" id="MobiDB-lite"/>
    </source>
</evidence>
<dbReference type="EMBL" id="VUJU01000178">
    <property type="protein sequence ID" value="KAF0772415.1"/>
    <property type="molecule type" value="Genomic_DNA"/>
</dbReference>
<sequence length="183" mass="20188">MGNSVVRQTIFRGSRWTNDWRRDGGDIVQVETIAEPPEERREHGAAGKKNSSDDGRETLDIDGTKHVATGRTEIRELFNDVAAPETGNREDDDGECRSLVVRSIVTVWRPSGQLLVVATKEWFTQTFVVEYKAPDPDVARVASVAGVASVTVVASVVTVKESVPIRRRQIRRSADEAQGADED</sequence>
<proteinExistence type="predicted"/>
<feature type="region of interest" description="Disordered" evidence="1">
    <location>
        <begin position="31"/>
        <end position="60"/>
    </location>
</feature>
<name>A0A6G0ZMN1_APHCR</name>
<feature type="compositionally biased region" description="Basic and acidic residues" evidence="1">
    <location>
        <begin position="37"/>
        <end position="60"/>
    </location>
</feature>
<reference evidence="2 3" key="1">
    <citation type="submission" date="2019-08" db="EMBL/GenBank/DDBJ databases">
        <title>Whole genome of Aphis craccivora.</title>
        <authorList>
            <person name="Voronova N.V."/>
            <person name="Shulinski R.S."/>
            <person name="Bandarenka Y.V."/>
            <person name="Zhorov D.G."/>
            <person name="Warner D."/>
        </authorList>
    </citation>
    <scope>NUCLEOTIDE SEQUENCE [LARGE SCALE GENOMIC DNA]</scope>
    <source>
        <strain evidence="2">180601</strain>
        <tissue evidence="2">Whole Body</tissue>
    </source>
</reference>
<accession>A0A6G0ZMN1</accession>
<evidence type="ECO:0000313" key="2">
    <source>
        <dbReference type="EMBL" id="KAF0772415.1"/>
    </source>
</evidence>
<organism evidence="2 3">
    <name type="scientific">Aphis craccivora</name>
    <name type="common">Cowpea aphid</name>
    <dbReference type="NCBI Taxonomy" id="307492"/>
    <lineage>
        <taxon>Eukaryota</taxon>
        <taxon>Metazoa</taxon>
        <taxon>Ecdysozoa</taxon>
        <taxon>Arthropoda</taxon>
        <taxon>Hexapoda</taxon>
        <taxon>Insecta</taxon>
        <taxon>Pterygota</taxon>
        <taxon>Neoptera</taxon>
        <taxon>Paraneoptera</taxon>
        <taxon>Hemiptera</taxon>
        <taxon>Sternorrhyncha</taxon>
        <taxon>Aphidomorpha</taxon>
        <taxon>Aphidoidea</taxon>
        <taxon>Aphididae</taxon>
        <taxon>Aphidini</taxon>
        <taxon>Aphis</taxon>
        <taxon>Aphis</taxon>
    </lineage>
</organism>
<dbReference type="Proteomes" id="UP000478052">
    <property type="component" value="Unassembled WGS sequence"/>
</dbReference>
<gene>
    <name evidence="2" type="ORF">FWK35_00006658</name>
</gene>
<keyword evidence="3" id="KW-1185">Reference proteome</keyword>
<dbReference type="AlphaFoldDB" id="A0A6G0ZMN1"/>